<evidence type="ECO:0000256" key="2">
    <source>
        <dbReference type="ARBA" id="ARBA00022723"/>
    </source>
</evidence>
<accession>A0AAP0RKM9</accession>
<protein>
    <submittedName>
        <fullName evidence="6">Uncharacterized protein</fullName>
    </submittedName>
</protein>
<dbReference type="EMBL" id="JBBPBK010000009">
    <property type="protein sequence ID" value="KAK9277846.1"/>
    <property type="molecule type" value="Genomic_DNA"/>
</dbReference>
<comment type="subcellular location">
    <subcellularLocation>
        <location evidence="1">Nucleus</location>
    </subcellularLocation>
</comment>
<dbReference type="InterPro" id="IPR052035">
    <property type="entry name" value="ZnF_BED_domain_contain"/>
</dbReference>
<keyword evidence="5" id="KW-0539">Nucleus</keyword>
<name>A0AAP0RKM9_LIQFO</name>
<evidence type="ECO:0000256" key="4">
    <source>
        <dbReference type="ARBA" id="ARBA00022833"/>
    </source>
</evidence>
<gene>
    <name evidence="6" type="ORF">L1049_027403</name>
</gene>
<dbReference type="AlphaFoldDB" id="A0AAP0RKM9"/>
<keyword evidence="2" id="KW-0479">Metal-binding</keyword>
<dbReference type="SUPFAM" id="SSF53098">
    <property type="entry name" value="Ribonuclease H-like"/>
    <property type="match status" value="1"/>
</dbReference>
<evidence type="ECO:0000256" key="5">
    <source>
        <dbReference type="ARBA" id="ARBA00023242"/>
    </source>
</evidence>
<keyword evidence="3" id="KW-0863">Zinc-finger</keyword>
<organism evidence="6 7">
    <name type="scientific">Liquidambar formosana</name>
    <name type="common">Formosan gum</name>
    <dbReference type="NCBI Taxonomy" id="63359"/>
    <lineage>
        <taxon>Eukaryota</taxon>
        <taxon>Viridiplantae</taxon>
        <taxon>Streptophyta</taxon>
        <taxon>Embryophyta</taxon>
        <taxon>Tracheophyta</taxon>
        <taxon>Spermatophyta</taxon>
        <taxon>Magnoliopsida</taxon>
        <taxon>eudicotyledons</taxon>
        <taxon>Gunneridae</taxon>
        <taxon>Pentapetalae</taxon>
        <taxon>Saxifragales</taxon>
        <taxon>Altingiaceae</taxon>
        <taxon>Liquidambar</taxon>
    </lineage>
</organism>
<keyword evidence="7" id="KW-1185">Reference proteome</keyword>
<proteinExistence type="predicted"/>
<dbReference type="PANTHER" id="PTHR46481:SF10">
    <property type="entry name" value="ZINC FINGER BED DOMAIN-CONTAINING PROTEIN 39"/>
    <property type="match status" value="1"/>
</dbReference>
<evidence type="ECO:0000256" key="1">
    <source>
        <dbReference type="ARBA" id="ARBA00004123"/>
    </source>
</evidence>
<reference evidence="6 7" key="1">
    <citation type="journal article" date="2024" name="Plant J.">
        <title>Genome sequences and population genomics reveal climatic adaptation and genomic divergence between two closely related sweetgum species.</title>
        <authorList>
            <person name="Xu W.Q."/>
            <person name="Ren C.Q."/>
            <person name="Zhang X.Y."/>
            <person name="Comes H.P."/>
            <person name="Liu X.H."/>
            <person name="Li Y.G."/>
            <person name="Kettle C.J."/>
            <person name="Jalonen R."/>
            <person name="Gaisberger H."/>
            <person name="Ma Y.Z."/>
            <person name="Qiu Y.X."/>
        </authorList>
    </citation>
    <scope>NUCLEOTIDE SEQUENCE [LARGE SCALE GENOMIC DNA]</scope>
    <source>
        <strain evidence="6">Hangzhou</strain>
    </source>
</reference>
<dbReference type="PANTHER" id="PTHR46481">
    <property type="entry name" value="ZINC FINGER BED DOMAIN-CONTAINING PROTEIN 4"/>
    <property type="match status" value="1"/>
</dbReference>
<dbReference type="GO" id="GO:0005634">
    <property type="term" value="C:nucleus"/>
    <property type="evidence" value="ECO:0007669"/>
    <property type="project" value="UniProtKB-SubCell"/>
</dbReference>
<sequence length="168" mass="19505">MARTATAKAIVDNSNYQREEKFKACFKGATVLNHEGETLRKAIEKCLIEWGLDKILTITVDNACFNNTRIDFLKKKTKSRKGIILEHEFLHMRCYAHILNLIVCDGMKDIDDSIVKVHNAVRYVRSSPSRMVRFKNCIEKEAIECKNQVYLDVSTRWNSTYLMLERAL</sequence>
<comment type="caution">
    <text evidence="6">The sequence shown here is derived from an EMBL/GenBank/DDBJ whole genome shotgun (WGS) entry which is preliminary data.</text>
</comment>
<evidence type="ECO:0000256" key="3">
    <source>
        <dbReference type="ARBA" id="ARBA00022771"/>
    </source>
</evidence>
<evidence type="ECO:0000313" key="7">
    <source>
        <dbReference type="Proteomes" id="UP001415857"/>
    </source>
</evidence>
<keyword evidence="4" id="KW-0862">Zinc</keyword>
<dbReference type="InterPro" id="IPR012337">
    <property type="entry name" value="RNaseH-like_sf"/>
</dbReference>
<dbReference type="GO" id="GO:0008270">
    <property type="term" value="F:zinc ion binding"/>
    <property type="evidence" value="ECO:0007669"/>
    <property type="project" value="UniProtKB-KW"/>
</dbReference>
<evidence type="ECO:0000313" key="6">
    <source>
        <dbReference type="EMBL" id="KAK9277846.1"/>
    </source>
</evidence>
<dbReference type="Proteomes" id="UP001415857">
    <property type="component" value="Unassembled WGS sequence"/>
</dbReference>